<dbReference type="Pfam" id="PF01636">
    <property type="entry name" value="APH"/>
    <property type="match status" value="1"/>
</dbReference>
<dbReference type="GO" id="GO:0016301">
    <property type="term" value="F:kinase activity"/>
    <property type="evidence" value="ECO:0007669"/>
    <property type="project" value="UniProtKB-KW"/>
</dbReference>
<organism evidence="2 3">
    <name type="scientific">Kockovaella imperatae</name>
    <dbReference type="NCBI Taxonomy" id="4999"/>
    <lineage>
        <taxon>Eukaryota</taxon>
        <taxon>Fungi</taxon>
        <taxon>Dikarya</taxon>
        <taxon>Basidiomycota</taxon>
        <taxon>Agaricomycotina</taxon>
        <taxon>Tremellomycetes</taxon>
        <taxon>Tremellales</taxon>
        <taxon>Cuniculitremaceae</taxon>
        <taxon>Kockovaella</taxon>
    </lineage>
</organism>
<dbReference type="InterPro" id="IPR051678">
    <property type="entry name" value="AGP_Transferase"/>
</dbReference>
<name>A0A1Y1UHI5_9TREE</name>
<accession>A0A1Y1UHI5</accession>
<gene>
    <name evidence="2" type="ORF">BD324DRAFT_622169</name>
</gene>
<keyword evidence="2" id="KW-0418">Kinase</keyword>
<proteinExistence type="predicted"/>
<dbReference type="PANTHER" id="PTHR21310:SF15">
    <property type="entry name" value="AMINOGLYCOSIDE PHOSPHOTRANSFERASE DOMAIN-CONTAINING PROTEIN"/>
    <property type="match status" value="1"/>
</dbReference>
<dbReference type="SUPFAM" id="SSF56112">
    <property type="entry name" value="Protein kinase-like (PK-like)"/>
    <property type="match status" value="1"/>
</dbReference>
<keyword evidence="3" id="KW-1185">Reference proteome</keyword>
<dbReference type="InterPro" id="IPR011009">
    <property type="entry name" value="Kinase-like_dom_sf"/>
</dbReference>
<dbReference type="InterPro" id="IPR002575">
    <property type="entry name" value="Aminoglycoside_PTrfase"/>
</dbReference>
<evidence type="ECO:0000313" key="3">
    <source>
        <dbReference type="Proteomes" id="UP000193218"/>
    </source>
</evidence>
<reference evidence="2 3" key="1">
    <citation type="submission" date="2017-03" db="EMBL/GenBank/DDBJ databases">
        <title>Widespread Adenine N6-methylation of Active Genes in Fungi.</title>
        <authorList>
            <consortium name="DOE Joint Genome Institute"/>
            <person name="Mondo S.J."/>
            <person name="Dannebaum R.O."/>
            <person name="Kuo R.C."/>
            <person name="Louie K.B."/>
            <person name="Bewick A.J."/>
            <person name="Labutti K."/>
            <person name="Haridas S."/>
            <person name="Kuo A."/>
            <person name="Salamov A."/>
            <person name="Ahrendt S.R."/>
            <person name="Lau R."/>
            <person name="Bowen B.P."/>
            <person name="Lipzen A."/>
            <person name="Sullivan W."/>
            <person name="Andreopoulos W.B."/>
            <person name="Clum A."/>
            <person name="Lindquist E."/>
            <person name="Daum C."/>
            <person name="Northen T.R."/>
            <person name="Ramamoorthy G."/>
            <person name="Schmitz R.J."/>
            <person name="Gryganskyi A."/>
            <person name="Culley D."/>
            <person name="Magnuson J."/>
            <person name="James T.Y."/>
            <person name="O'Malley M.A."/>
            <person name="Stajich J.E."/>
            <person name="Spatafora J.W."/>
            <person name="Visel A."/>
            <person name="Grigoriev I.V."/>
        </authorList>
    </citation>
    <scope>NUCLEOTIDE SEQUENCE [LARGE SCALE GENOMIC DNA]</scope>
    <source>
        <strain evidence="2 3">NRRL Y-17943</strain>
    </source>
</reference>
<dbReference type="OrthoDB" id="2831558at2759"/>
<evidence type="ECO:0000313" key="2">
    <source>
        <dbReference type="EMBL" id="ORX37513.1"/>
    </source>
</evidence>
<dbReference type="EMBL" id="NBSH01000005">
    <property type="protein sequence ID" value="ORX37513.1"/>
    <property type="molecule type" value="Genomic_DNA"/>
</dbReference>
<comment type="caution">
    <text evidence="2">The sequence shown here is derived from an EMBL/GenBank/DDBJ whole genome shotgun (WGS) entry which is preliminary data.</text>
</comment>
<dbReference type="PANTHER" id="PTHR21310">
    <property type="entry name" value="AMINOGLYCOSIDE PHOSPHOTRANSFERASE-RELATED-RELATED"/>
    <property type="match status" value="1"/>
</dbReference>
<keyword evidence="2" id="KW-0808">Transferase</keyword>
<dbReference type="Proteomes" id="UP000193218">
    <property type="component" value="Unassembled WGS sequence"/>
</dbReference>
<dbReference type="GeneID" id="33557257"/>
<protein>
    <submittedName>
        <fullName evidence="2">Kinase-like domain-containing protein</fullName>
    </submittedName>
</protein>
<feature type="domain" description="Aminoglycoside phosphotransferase" evidence="1">
    <location>
        <begin position="54"/>
        <end position="285"/>
    </location>
</feature>
<evidence type="ECO:0000259" key="1">
    <source>
        <dbReference type="Pfam" id="PF01636"/>
    </source>
</evidence>
<dbReference type="STRING" id="4999.A0A1Y1UHI5"/>
<dbReference type="Gene3D" id="3.90.1200.10">
    <property type="match status" value="1"/>
</dbReference>
<sequence>MGEHRAMLPRHIEASQISALLDSLGEPQPDHIEPLQVTAEYHAIFILSYRSPKADWILRVSGAHIPEIKTRNEVGMMKTISEKTTIPIPRVVHFDASTSNSLGHEYTILERASGISVDKVYDTLSELTKHALMQQLLEVLVQLDALQWNFIGGLAAQDDGSVVPGPVVDETFWQTSDIAEFWGPAESVETLNVQGPFTTFVDYCNAHLEKYIHMIKTHESMRWLRDLIPRLQATITMATDRAIALNDTRLILAHRDLHFANIMFDPETERISSVLDWEFSNIVPAARWNPAHAFLWNGQAGPRSLEEKARLYADFERQCKQRQILVDYKFTPLQEAIQQVVTYVRALTEVCPRAQQKDSVAGWRRSAEEALESLGV</sequence>
<dbReference type="RefSeq" id="XP_021871500.1">
    <property type="nucleotide sequence ID" value="XM_022015448.1"/>
</dbReference>
<dbReference type="AlphaFoldDB" id="A0A1Y1UHI5"/>
<dbReference type="InParanoid" id="A0A1Y1UHI5"/>